<dbReference type="AlphaFoldDB" id="A0A162ZWX7"/>
<protein>
    <submittedName>
        <fullName evidence="1">Uncharacterized protein</fullName>
    </submittedName>
</protein>
<dbReference type="Proteomes" id="UP000076715">
    <property type="component" value="Unassembled WGS sequence"/>
</dbReference>
<sequence>MPPSAGKRNIQGPLAVIAMTITKYHIELYKKVGGDVDHLQRIGTSEEKSIANQNIIVEMEELVSNLELIKNGMTSNQYEEEINAKLNKLYIDDSIIAELKKLKSFR</sequence>
<name>A0A162ZWX7_9FLAO</name>
<evidence type="ECO:0000313" key="2">
    <source>
        <dbReference type="Proteomes" id="UP000076715"/>
    </source>
</evidence>
<proteinExistence type="predicted"/>
<evidence type="ECO:0000313" key="1">
    <source>
        <dbReference type="EMBL" id="KZS40095.1"/>
    </source>
</evidence>
<comment type="caution">
    <text evidence="1">The sequence shown here is derived from an EMBL/GenBank/DDBJ whole genome shotgun (WGS) entry which is preliminary data.</text>
</comment>
<reference evidence="1 2" key="1">
    <citation type="submission" date="2016-01" db="EMBL/GenBank/DDBJ databases">
        <title>The draft genome sequence of Aquimarina sp. RZW4-3-2.</title>
        <authorList>
            <person name="Wang Y."/>
        </authorList>
    </citation>
    <scope>NUCLEOTIDE SEQUENCE [LARGE SCALE GENOMIC DNA]</scope>
    <source>
        <strain evidence="1 2">RZW4-3-2</strain>
    </source>
</reference>
<gene>
    <name evidence="1" type="ORF">AWE51_25505</name>
</gene>
<dbReference type="EMBL" id="LQRT01000019">
    <property type="protein sequence ID" value="KZS40095.1"/>
    <property type="molecule type" value="Genomic_DNA"/>
</dbReference>
<accession>A0A162ZWX7</accession>
<keyword evidence="2" id="KW-1185">Reference proteome</keyword>
<dbReference type="STRING" id="1642818.AWE51_25505"/>
<organism evidence="1 2">
    <name type="scientific">Aquimarina aggregata</name>
    <dbReference type="NCBI Taxonomy" id="1642818"/>
    <lineage>
        <taxon>Bacteria</taxon>
        <taxon>Pseudomonadati</taxon>
        <taxon>Bacteroidota</taxon>
        <taxon>Flavobacteriia</taxon>
        <taxon>Flavobacteriales</taxon>
        <taxon>Flavobacteriaceae</taxon>
        <taxon>Aquimarina</taxon>
    </lineage>
</organism>